<organism evidence="14 15">
    <name type="scientific">Dicentrarchus labrax</name>
    <name type="common">European seabass</name>
    <name type="synonym">Morone labrax</name>
    <dbReference type="NCBI Taxonomy" id="13489"/>
    <lineage>
        <taxon>Eukaryota</taxon>
        <taxon>Metazoa</taxon>
        <taxon>Chordata</taxon>
        <taxon>Craniata</taxon>
        <taxon>Vertebrata</taxon>
        <taxon>Euteleostomi</taxon>
        <taxon>Actinopterygii</taxon>
        <taxon>Neopterygii</taxon>
        <taxon>Teleostei</taxon>
        <taxon>Neoteleostei</taxon>
        <taxon>Acanthomorphata</taxon>
        <taxon>Eupercaria</taxon>
        <taxon>Moronidae</taxon>
        <taxon>Dicentrarchus</taxon>
    </lineage>
</organism>
<dbReference type="GO" id="GO:0002250">
    <property type="term" value="P:adaptive immune response"/>
    <property type="evidence" value="ECO:0007669"/>
    <property type="project" value="UniProtKB-KW"/>
</dbReference>
<evidence type="ECO:0000256" key="12">
    <source>
        <dbReference type="SAM" id="SignalP"/>
    </source>
</evidence>
<keyword evidence="11" id="KW-1280">Immunoglobulin</keyword>
<dbReference type="Pfam" id="PF07686">
    <property type="entry name" value="V-set"/>
    <property type="match status" value="1"/>
</dbReference>
<dbReference type="InterPro" id="IPR050199">
    <property type="entry name" value="IgHV"/>
</dbReference>
<dbReference type="Gene3D" id="2.60.40.10">
    <property type="entry name" value="Immunoglobulins"/>
    <property type="match status" value="1"/>
</dbReference>
<evidence type="ECO:0000313" key="15">
    <source>
        <dbReference type="Proteomes" id="UP000694389"/>
    </source>
</evidence>
<keyword evidence="6" id="KW-0391">Immunity</keyword>
<keyword evidence="15" id="KW-1185">Reference proteome</keyword>
<evidence type="ECO:0000256" key="11">
    <source>
        <dbReference type="ARBA" id="ARBA00043265"/>
    </source>
</evidence>
<evidence type="ECO:0000256" key="6">
    <source>
        <dbReference type="ARBA" id="ARBA00022859"/>
    </source>
</evidence>
<comment type="subcellular location">
    <subcellularLocation>
        <location evidence="1">Cell membrane</location>
    </subcellularLocation>
    <subcellularLocation>
        <location evidence="2">Secreted</location>
    </subcellularLocation>
</comment>
<evidence type="ECO:0000256" key="10">
    <source>
        <dbReference type="ARBA" id="ARBA00023319"/>
    </source>
</evidence>
<evidence type="ECO:0000256" key="2">
    <source>
        <dbReference type="ARBA" id="ARBA00004613"/>
    </source>
</evidence>
<dbReference type="InterPro" id="IPR036179">
    <property type="entry name" value="Ig-like_dom_sf"/>
</dbReference>
<keyword evidence="4" id="KW-0964">Secreted</keyword>
<keyword evidence="5 12" id="KW-0732">Signal</keyword>
<protein>
    <recommendedName>
        <fullName evidence="13">Ig-like domain-containing protein</fullName>
    </recommendedName>
</protein>
<evidence type="ECO:0000256" key="4">
    <source>
        <dbReference type="ARBA" id="ARBA00022525"/>
    </source>
</evidence>
<evidence type="ECO:0000259" key="13">
    <source>
        <dbReference type="PROSITE" id="PS50835"/>
    </source>
</evidence>
<dbReference type="PANTHER" id="PTHR23266">
    <property type="entry name" value="IMMUNOGLOBULIN HEAVY CHAIN"/>
    <property type="match status" value="1"/>
</dbReference>
<evidence type="ECO:0000256" key="7">
    <source>
        <dbReference type="ARBA" id="ARBA00023130"/>
    </source>
</evidence>
<sequence length="170" mass="18952">MENTMIWSLLFIVTIQGVWSEIKLDQTPSEVKIPGETVKMSCIISGYSMTSGYFDWIRQRPGKALEWIGDMNSGSNSPTYSSSFQSRFIMTEDVSSSTQYLEVNSLTAEDSAVYFCARRDTVTEDSGAAAQKSPDNKQQCDLLDILVFSPPPAKALSYIHIIFLYSTVIS</sequence>
<dbReference type="InterPro" id="IPR013106">
    <property type="entry name" value="Ig_V-set"/>
</dbReference>
<keyword evidence="10" id="KW-0393">Immunoglobulin domain</keyword>
<dbReference type="PROSITE" id="PS50835">
    <property type="entry name" value="IG_LIKE"/>
    <property type="match status" value="1"/>
</dbReference>
<dbReference type="GO" id="GO:0005576">
    <property type="term" value="C:extracellular region"/>
    <property type="evidence" value="ECO:0007669"/>
    <property type="project" value="UniProtKB-SubCell"/>
</dbReference>
<evidence type="ECO:0000256" key="1">
    <source>
        <dbReference type="ARBA" id="ARBA00004236"/>
    </source>
</evidence>
<dbReference type="Ensembl" id="ENSDLAT00005030436.2">
    <property type="protein sequence ID" value="ENSDLAP00005028534.2"/>
    <property type="gene ID" value="ENSDLAG00005012822.2"/>
</dbReference>
<dbReference type="InterPro" id="IPR007110">
    <property type="entry name" value="Ig-like_dom"/>
</dbReference>
<dbReference type="GO" id="GO:0005886">
    <property type="term" value="C:plasma membrane"/>
    <property type="evidence" value="ECO:0007669"/>
    <property type="project" value="UniProtKB-SubCell"/>
</dbReference>
<evidence type="ECO:0000313" key="14">
    <source>
        <dbReference type="Ensembl" id="ENSDLAP00005028534.2"/>
    </source>
</evidence>
<evidence type="ECO:0000256" key="9">
    <source>
        <dbReference type="ARBA" id="ARBA00023157"/>
    </source>
</evidence>
<keyword evidence="9" id="KW-1015">Disulfide bond</keyword>
<evidence type="ECO:0000256" key="8">
    <source>
        <dbReference type="ARBA" id="ARBA00023136"/>
    </source>
</evidence>
<keyword evidence="7" id="KW-1064">Adaptive immunity</keyword>
<feature type="signal peptide" evidence="12">
    <location>
        <begin position="1"/>
        <end position="20"/>
    </location>
</feature>
<dbReference type="SMART" id="SM00406">
    <property type="entry name" value="IGv"/>
    <property type="match status" value="1"/>
</dbReference>
<evidence type="ECO:0000256" key="3">
    <source>
        <dbReference type="ARBA" id="ARBA00022475"/>
    </source>
</evidence>
<dbReference type="SUPFAM" id="SSF48726">
    <property type="entry name" value="Immunoglobulin"/>
    <property type="match status" value="1"/>
</dbReference>
<dbReference type="FunFam" id="2.60.40.10:FF:001072">
    <property type="entry name" value="Immunoglobulin heavy variable V1-24"/>
    <property type="match status" value="1"/>
</dbReference>
<dbReference type="Proteomes" id="UP000694389">
    <property type="component" value="Unassembled WGS sequence"/>
</dbReference>
<keyword evidence="3" id="KW-1003">Cell membrane</keyword>
<name>A0A8C4F8P6_DICLA</name>
<reference evidence="14" key="2">
    <citation type="submission" date="2025-09" db="UniProtKB">
        <authorList>
            <consortium name="Ensembl"/>
        </authorList>
    </citation>
    <scope>IDENTIFICATION</scope>
</reference>
<proteinExistence type="predicted"/>
<reference evidence="14" key="1">
    <citation type="submission" date="2025-08" db="UniProtKB">
        <authorList>
            <consortium name="Ensembl"/>
        </authorList>
    </citation>
    <scope>IDENTIFICATION</scope>
</reference>
<keyword evidence="8" id="KW-0472">Membrane</keyword>
<dbReference type="AlphaFoldDB" id="A0A8C4F8P6"/>
<dbReference type="InterPro" id="IPR003599">
    <property type="entry name" value="Ig_sub"/>
</dbReference>
<feature type="chain" id="PRO_5035761879" description="Ig-like domain-containing protein" evidence="12">
    <location>
        <begin position="21"/>
        <end position="170"/>
    </location>
</feature>
<evidence type="ECO:0000256" key="5">
    <source>
        <dbReference type="ARBA" id="ARBA00022729"/>
    </source>
</evidence>
<dbReference type="GeneTree" id="ENSGT00940000163849"/>
<dbReference type="SMART" id="SM00409">
    <property type="entry name" value="IG"/>
    <property type="match status" value="1"/>
</dbReference>
<dbReference type="InterPro" id="IPR013783">
    <property type="entry name" value="Ig-like_fold"/>
</dbReference>
<feature type="domain" description="Ig-like" evidence="13">
    <location>
        <begin position="35"/>
        <end position="135"/>
    </location>
</feature>
<dbReference type="GO" id="GO:0019814">
    <property type="term" value="C:immunoglobulin complex"/>
    <property type="evidence" value="ECO:0007669"/>
    <property type="project" value="UniProtKB-KW"/>
</dbReference>
<accession>A0A8C4F8P6</accession>